<proteinExistence type="predicted"/>
<accession>A0A8T2US23</accession>
<feature type="compositionally biased region" description="Polar residues" evidence="1">
    <location>
        <begin position="7"/>
        <end position="20"/>
    </location>
</feature>
<protein>
    <submittedName>
        <fullName evidence="2">Uncharacterized protein</fullName>
    </submittedName>
</protein>
<evidence type="ECO:0000256" key="1">
    <source>
        <dbReference type="SAM" id="MobiDB-lite"/>
    </source>
</evidence>
<dbReference type="AlphaFoldDB" id="A0A8T2US23"/>
<reference evidence="2" key="1">
    <citation type="submission" date="2021-08" db="EMBL/GenBank/DDBJ databases">
        <title>WGS assembly of Ceratopteris richardii.</title>
        <authorList>
            <person name="Marchant D.B."/>
            <person name="Chen G."/>
            <person name="Jenkins J."/>
            <person name="Shu S."/>
            <person name="Leebens-Mack J."/>
            <person name="Grimwood J."/>
            <person name="Schmutz J."/>
            <person name="Soltis P."/>
            <person name="Soltis D."/>
            <person name="Chen Z.-H."/>
        </authorList>
    </citation>
    <scope>NUCLEOTIDE SEQUENCE</scope>
    <source>
        <strain evidence="2">Whitten #5841</strain>
        <tissue evidence="2">Leaf</tissue>
    </source>
</reference>
<name>A0A8T2US23_CERRI</name>
<dbReference type="EMBL" id="CM035410">
    <property type="protein sequence ID" value="KAH7436184.1"/>
    <property type="molecule type" value="Genomic_DNA"/>
</dbReference>
<organism evidence="2 3">
    <name type="scientific">Ceratopteris richardii</name>
    <name type="common">Triangle waterfern</name>
    <dbReference type="NCBI Taxonomy" id="49495"/>
    <lineage>
        <taxon>Eukaryota</taxon>
        <taxon>Viridiplantae</taxon>
        <taxon>Streptophyta</taxon>
        <taxon>Embryophyta</taxon>
        <taxon>Tracheophyta</taxon>
        <taxon>Polypodiopsida</taxon>
        <taxon>Polypodiidae</taxon>
        <taxon>Polypodiales</taxon>
        <taxon>Pteridineae</taxon>
        <taxon>Pteridaceae</taxon>
        <taxon>Parkerioideae</taxon>
        <taxon>Ceratopteris</taxon>
    </lineage>
</organism>
<gene>
    <name evidence="2" type="ORF">KP509_05G007000</name>
</gene>
<comment type="caution">
    <text evidence="2">The sequence shown here is derived from an EMBL/GenBank/DDBJ whole genome shotgun (WGS) entry which is preliminary data.</text>
</comment>
<evidence type="ECO:0000313" key="2">
    <source>
        <dbReference type="EMBL" id="KAH7436184.1"/>
    </source>
</evidence>
<feature type="region of interest" description="Disordered" evidence="1">
    <location>
        <begin position="1"/>
        <end position="25"/>
    </location>
</feature>
<sequence>MVIPWKPTQNGSLRSVTGNEVQGHGRSGQTYSAKYVNHLIRSILFLLLGMLRGCTLFHSFSFADPEWKLSSQLRDNFLFSAVSNHSVRCWDIPFPTLDSNSTRKTALDIYGMNGKDDRVIYWINRPYVFGCFWRTPTCLLGLHPAELVYASGQKSFMLPIYSPTEANSNFYRSHAFQLKSQKTEVKLIMVDATRSR</sequence>
<keyword evidence="3" id="KW-1185">Reference proteome</keyword>
<dbReference type="Proteomes" id="UP000825935">
    <property type="component" value="Chromosome 5"/>
</dbReference>
<evidence type="ECO:0000313" key="3">
    <source>
        <dbReference type="Proteomes" id="UP000825935"/>
    </source>
</evidence>